<keyword evidence="2" id="KW-0805">Transcription regulation</keyword>
<evidence type="ECO:0000256" key="3">
    <source>
        <dbReference type="ARBA" id="ARBA00023125"/>
    </source>
</evidence>
<dbReference type="PANTHER" id="PTHR48111">
    <property type="entry name" value="REGULATOR OF RPOS"/>
    <property type="match status" value="1"/>
</dbReference>
<dbReference type="InterPro" id="IPR039420">
    <property type="entry name" value="WalR-like"/>
</dbReference>
<dbReference type="InterPro" id="IPR011006">
    <property type="entry name" value="CheY-like_superfamily"/>
</dbReference>
<accession>A0A7Z8KM98</accession>
<gene>
    <name evidence="7" type="ORF">FKV42_10540</name>
</gene>
<evidence type="ECO:0000313" key="7">
    <source>
        <dbReference type="EMBL" id="TQD24368.1"/>
    </source>
</evidence>
<dbReference type="InterPro" id="IPR001789">
    <property type="entry name" value="Sig_transdc_resp-reg_receiver"/>
</dbReference>
<protein>
    <submittedName>
        <fullName evidence="7">Response regulator transcription factor</fullName>
    </submittedName>
</protein>
<dbReference type="PROSITE" id="PS50110">
    <property type="entry name" value="RESPONSE_REGULATORY"/>
    <property type="match status" value="1"/>
</dbReference>
<dbReference type="PANTHER" id="PTHR48111:SF4">
    <property type="entry name" value="DNA-BINDING DUAL TRANSCRIPTIONAL REGULATOR OMPR"/>
    <property type="match status" value="1"/>
</dbReference>
<keyword evidence="1 5" id="KW-0597">Phosphoprotein</keyword>
<organism evidence="7 8">
    <name type="scientific">Methanolobus vulcani</name>
    <dbReference type="NCBI Taxonomy" id="38026"/>
    <lineage>
        <taxon>Archaea</taxon>
        <taxon>Methanobacteriati</taxon>
        <taxon>Methanobacteriota</taxon>
        <taxon>Stenosarchaea group</taxon>
        <taxon>Methanomicrobia</taxon>
        <taxon>Methanosarcinales</taxon>
        <taxon>Methanosarcinaceae</taxon>
        <taxon>Methanolobus</taxon>
    </lineage>
</organism>
<dbReference type="RefSeq" id="WP_154810224.1">
    <property type="nucleotide sequence ID" value="NZ_VIAQ01000017.1"/>
</dbReference>
<dbReference type="SUPFAM" id="SSF52172">
    <property type="entry name" value="CheY-like"/>
    <property type="match status" value="1"/>
</dbReference>
<keyword evidence="8" id="KW-1185">Reference proteome</keyword>
<evidence type="ECO:0000256" key="2">
    <source>
        <dbReference type="ARBA" id="ARBA00023015"/>
    </source>
</evidence>
<dbReference type="CDD" id="cd17574">
    <property type="entry name" value="REC_OmpR"/>
    <property type="match status" value="1"/>
</dbReference>
<keyword evidence="3" id="KW-0238">DNA-binding</keyword>
<evidence type="ECO:0000256" key="5">
    <source>
        <dbReference type="PROSITE-ProRule" id="PRU00169"/>
    </source>
</evidence>
<dbReference type="GO" id="GO:0000976">
    <property type="term" value="F:transcription cis-regulatory region binding"/>
    <property type="evidence" value="ECO:0007669"/>
    <property type="project" value="TreeGrafter"/>
</dbReference>
<feature type="modified residue" description="4-aspartylphosphate" evidence="5">
    <location>
        <position position="52"/>
    </location>
</feature>
<reference evidence="7 8" key="1">
    <citation type="submission" date="2019-06" db="EMBL/GenBank/DDBJ databases">
        <title>Draft genome sequence of Methanolobus vulcani B1d.</title>
        <authorList>
            <person name="Creighbaum A.J."/>
            <person name="Ticak T."/>
            <person name="Hariraju D."/>
            <person name="Arivett B.A."/>
            <person name="Ferguson D.J.Jr."/>
        </authorList>
    </citation>
    <scope>NUCLEOTIDE SEQUENCE [LARGE SCALE GENOMIC DNA]</scope>
    <source>
        <strain evidence="7 8">B1d</strain>
    </source>
</reference>
<dbReference type="Gene3D" id="3.40.50.2300">
    <property type="match status" value="1"/>
</dbReference>
<dbReference type="AlphaFoldDB" id="A0A7Z8KM98"/>
<comment type="caution">
    <text evidence="7">The sequence shown here is derived from an EMBL/GenBank/DDBJ whole genome shotgun (WGS) entry which is preliminary data.</text>
</comment>
<evidence type="ECO:0000313" key="8">
    <source>
        <dbReference type="Proteomes" id="UP000319335"/>
    </source>
</evidence>
<dbReference type="GO" id="GO:0006355">
    <property type="term" value="P:regulation of DNA-templated transcription"/>
    <property type="evidence" value="ECO:0007669"/>
    <property type="project" value="TreeGrafter"/>
</dbReference>
<dbReference type="GO" id="GO:0005829">
    <property type="term" value="C:cytosol"/>
    <property type="evidence" value="ECO:0007669"/>
    <property type="project" value="TreeGrafter"/>
</dbReference>
<proteinExistence type="predicted"/>
<dbReference type="Pfam" id="PF00072">
    <property type="entry name" value="Response_reg"/>
    <property type="match status" value="1"/>
</dbReference>
<keyword evidence="4" id="KW-0804">Transcription</keyword>
<dbReference type="GO" id="GO:0000156">
    <property type="term" value="F:phosphorelay response regulator activity"/>
    <property type="evidence" value="ECO:0007669"/>
    <property type="project" value="TreeGrafter"/>
</dbReference>
<sequence>MKILVADDGLTSRTMLSAAINGWGHETITAADGNEVWAIMQKDNAPKLLILDWMMPGINGVELCRKLRSKMPNDAIYIILLTSKSNPQDIAEGLEAGADDYIIKPFENLELRARVNVGIRILTLSEEKLEPEKNRCAIDAIDEICQEMVQPMQSVLGWSEMLLMDLPESDINYKTLKTIKEGVGQIGSLTKRIMAISSKQKK</sequence>
<name>A0A7Z8KM98_9EURY</name>
<feature type="domain" description="Response regulatory" evidence="6">
    <location>
        <begin position="2"/>
        <end position="119"/>
    </location>
</feature>
<dbReference type="Proteomes" id="UP000319335">
    <property type="component" value="Unassembled WGS sequence"/>
</dbReference>
<dbReference type="GO" id="GO:0032993">
    <property type="term" value="C:protein-DNA complex"/>
    <property type="evidence" value="ECO:0007669"/>
    <property type="project" value="TreeGrafter"/>
</dbReference>
<evidence type="ECO:0000256" key="1">
    <source>
        <dbReference type="ARBA" id="ARBA00022553"/>
    </source>
</evidence>
<dbReference type="EMBL" id="VIAQ01000017">
    <property type="protein sequence ID" value="TQD24368.1"/>
    <property type="molecule type" value="Genomic_DNA"/>
</dbReference>
<evidence type="ECO:0000259" key="6">
    <source>
        <dbReference type="PROSITE" id="PS50110"/>
    </source>
</evidence>
<dbReference type="SMART" id="SM00448">
    <property type="entry name" value="REC"/>
    <property type="match status" value="1"/>
</dbReference>
<evidence type="ECO:0000256" key="4">
    <source>
        <dbReference type="ARBA" id="ARBA00023163"/>
    </source>
</evidence>
<dbReference type="OrthoDB" id="2830at2157"/>